<dbReference type="Pfam" id="PF04233">
    <property type="entry name" value="Phage_Mu_F"/>
    <property type="match status" value="1"/>
</dbReference>
<keyword evidence="3" id="KW-1185">Reference proteome</keyword>
<dbReference type="RefSeq" id="WP_065410749.1">
    <property type="nucleotide sequence ID" value="NZ_MAYT01000023.1"/>
</dbReference>
<evidence type="ECO:0000313" key="2">
    <source>
        <dbReference type="EMBL" id="OCA87302.1"/>
    </source>
</evidence>
<evidence type="ECO:0000313" key="3">
    <source>
        <dbReference type="Proteomes" id="UP000092578"/>
    </source>
</evidence>
<dbReference type="AlphaFoldDB" id="A0A1B9ATT8"/>
<dbReference type="Proteomes" id="UP000092578">
    <property type="component" value="Unassembled WGS sequence"/>
</dbReference>
<evidence type="ECO:0000259" key="1">
    <source>
        <dbReference type="Pfam" id="PF04233"/>
    </source>
</evidence>
<protein>
    <recommendedName>
        <fullName evidence="1">Phage head morphogenesis domain-containing protein</fullName>
    </recommendedName>
</protein>
<name>A0A1B9ATT8_9BACI</name>
<gene>
    <name evidence="2" type="ORF">A8F95_08625</name>
</gene>
<proteinExistence type="predicted"/>
<dbReference type="InterPro" id="IPR006528">
    <property type="entry name" value="Phage_head_morphogenesis_dom"/>
</dbReference>
<accession>A0A1B9ATT8</accession>
<reference evidence="3" key="1">
    <citation type="submission" date="2016-05" db="EMBL/GenBank/DDBJ databases">
        <authorList>
            <person name="Liu B."/>
            <person name="Wang J."/>
            <person name="Zhu Y."/>
            <person name="Liu G."/>
            <person name="Chen Q."/>
            <person name="Chen Z."/>
            <person name="Lan J."/>
            <person name="Che J."/>
            <person name="Ge C."/>
            <person name="Shi H."/>
            <person name="Pan Z."/>
            <person name="Liu X."/>
        </authorList>
    </citation>
    <scope>NUCLEOTIDE SEQUENCE [LARGE SCALE GENOMIC DNA]</scope>
    <source>
        <strain evidence="3">FJAT-27215</strain>
    </source>
</reference>
<dbReference type="EMBL" id="MAYT01000023">
    <property type="protein sequence ID" value="OCA87302.1"/>
    <property type="molecule type" value="Genomic_DNA"/>
</dbReference>
<comment type="caution">
    <text evidence="2">The sequence shown here is derived from an EMBL/GenBank/DDBJ whole genome shotgun (WGS) entry which is preliminary data.</text>
</comment>
<organism evidence="2 3">
    <name type="scientific">Pseudobacillus wudalianchiensis</name>
    <dbReference type="NCBI Taxonomy" id="1743143"/>
    <lineage>
        <taxon>Bacteria</taxon>
        <taxon>Bacillati</taxon>
        <taxon>Bacillota</taxon>
        <taxon>Bacilli</taxon>
        <taxon>Bacillales</taxon>
        <taxon>Bacillaceae</taxon>
        <taxon>Pseudobacillus</taxon>
    </lineage>
</organism>
<dbReference type="NCBIfam" id="TIGR01641">
    <property type="entry name" value="phageSPP1_gp7"/>
    <property type="match status" value="1"/>
</dbReference>
<sequence length="268" mass="31354">MIDNERLQDELEQDQNSPEAKVLAAALLAALSIQVYKTYRSYAKDGILSNREMNRRNRKKKFFSEVLSTLTRHYSQVKELTLNKALGGFKHAYERYMEEYSKAVGWELGKELAEKTIQEQMKKGYPLNKTMTYNRRKTLKQLRRSFQEGWKKGETQDQLMKRVEEVVGSDKKRIERIVRHETGRMQTQAQVKSFEEAKKQGVFIKYGWNSLKDSVVRPAHRVLHGQIADKEGYFHVSGYRSRGPRMFGVASLDIECRCFLEIISVEEQ</sequence>
<feature type="domain" description="Phage head morphogenesis" evidence="1">
    <location>
        <begin position="141"/>
        <end position="260"/>
    </location>
</feature>